<protein>
    <submittedName>
        <fullName evidence="1">Uncharacterized protein</fullName>
    </submittedName>
</protein>
<organism evidence="1 2">
    <name type="scientific">Actinomadura litoris</name>
    <dbReference type="NCBI Taxonomy" id="2678616"/>
    <lineage>
        <taxon>Bacteria</taxon>
        <taxon>Bacillati</taxon>
        <taxon>Actinomycetota</taxon>
        <taxon>Actinomycetes</taxon>
        <taxon>Streptosporangiales</taxon>
        <taxon>Thermomonosporaceae</taxon>
        <taxon>Actinomadura</taxon>
    </lineage>
</organism>
<gene>
    <name evidence="1" type="ORF">GNZ18_39220</name>
</gene>
<reference evidence="1 2" key="1">
    <citation type="submission" date="2019-11" db="EMBL/GenBank/DDBJ databases">
        <authorList>
            <person name="Cao P."/>
        </authorList>
    </citation>
    <scope>NUCLEOTIDE SEQUENCE [LARGE SCALE GENOMIC DNA]</scope>
    <source>
        <strain evidence="1 2">NEAU-AAG5</strain>
    </source>
</reference>
<proteinExistence type="predicted"/>
<name>A0A7K1LDR8_9ACTN</name>
<dbReference type="RefSeq" id="WP_156222402.1">
    <property type="nucleotide sequence ID" value="NZ_JAICDF010000001.1"/>
</dbReference>
<sequence length="101" mass="11175">MQDELTAPYGPLDALRDILRLRAPHIAVTCARTPEVPGKLGLRLHVSYLDRPARRIAWDGDSETYVWADGPDSGAKLARDTEQAAERIAWALGAPYSTYPE</sequence>
<evidence type="ECO:0000313" key="2">
    <source>
        <dbReference type="Proteomes" id="UP000432015"/>
    </source>
</evidence>
<keyword evidence="2" id="KW-1185">Reference proteome</keyword>
<dbReference type="Proteomes" id="UP000432015">
    <property type="component" value="Unassembled WGS sequence"/>
</dbReference>
<comment type="caution">
    <text evidence="1">The sequence shown here is derived from an EMBL/GenBank/DDBJ whole genome shotgun (WGS) entry which is preliminary data.</text>
</comment>
<evidence type="ECO:0000313" key="1">
    <source>
        <dbReference type="EMBL" id="MUN42581.1"/>
    </source>
</evidence>
<dbReference type="EMBL" id="WOFH01000022">
    <property type="protein sequence ID" value="MUN42581.1"/>
    <property type="molecule type" value="Genomic_DNA"/>
</dbReference>
<accession>A0A7K1LDR8</accession>
<dbReference type="AlphaFoldDB" id="A0A7K1LDR8"/>